<dbReference type="EMBL" id="PSNW01000017">
    <property type="protein sequence ID" value="PPE71958.1"/>
    <property type="molecule type" value="Genomic_DNA"/>
</dbReference>
<sequence>MKGRDARVEPALPGDEARAAAHRAAFATQIAVAGFTAEFTEALLHHEPGQLCWVRFTPAAVYMQTPGPRAGERLRPGA</sequence>
<evidence type="ECO:0000313" key="2">
    <source>
        <dbReference type="Proteomes" id="UP000238220"/>
    </source>
</evidence>
<gene>
    <name evidence="1" type="ORF">C3942_20675</name>
</gene>
<name>A0A2S5TAU3_9GAMM</name>
<protein>
    <submittedName>
        <fullName evidence="1">Uncharacterized protein</fullName>
    </submittedName>
</protein>
<dbReference type="AlphaFoldDB" id="A0A2S5TAU3"/>
<dbReference type="Proteomes" id="UP000238220">
    <property type="component" value="Unassembled WGS sequence"/>
</dbReference>
<proteinExistence type="predicted"/>
<organism evidence="1 2">
    <name type="scientific">Solimonas fluminis</name>
    <dbReference type="NCBI Taxonomy" id="2086571"/>
    <lineage>
        <taxon>Bacteria</taxon>
        <taxon>Pseudomonadati</taxon>
        <taxon>Pseudomonadota</taxon>
        <taxon>Gammaproteobacteria</taxon>
        <taxon>Nevskiales</taxon>
        <taxon>Nevskiaceae</taxon>
        <taxon>Solimonas</taxon>
    </lineage>
</organism>
<reference evidence="1 2" key="1">
    <citation type="submission" date="2018-02" db="EMBL/GenBank/DDBJ databases">
        <title>Genome sequencing of Solimonas sp. HR-BB.</title>
        <authorList>
            <person name="Lee Y."/>
            <person name="Jeon C.O."/>
        </authorList>
    </citation>
    <scope>NUCLEOTIDE SEQUENCE [LARGE SCALE GENOMIC DNA]</scope>
    <source>
        <strain evidence="1 2">HR-BB</strain>
    </source>
</reference>
<keyword evidence="2" id="KW-1185">Reference proteome</keyword>
<evidence type="ECO:0000313" key="1">
    <source>
        <dbReference type="EMBL" id="PPE71958.1"/>
    </source>
</evidence>
<comment type="caution">
    <text evidence="1">The sequence shown here is derived from an EMBL/GenBank/DDBJ whole genome shotgun (WGS) entry which is preliminary data.</text>
</comment>
<accession>A0A2S5TAU3</accession>